<proteinExistence type="predicted"/>
<accession>K0TM03</accession>
<comment type="caution">
    <text evidence="2">The sequence shown here is derived from an EMBL/GenBank/DDBJ whole genome shotgun (WGS) entry which is preliminary data.</text>
</comment>
<evidence type="ECO:0000256" key="1">
    <source>
        <dbReference type="SAM" id="MobiDB-lite"/>
    </source>
</evidence>
<dbReference type="EMBL" id="AGNL01002742">
    <property type="protein sequence ID" value="EJK75756.1"/>
    <property type="molecule type" value="Genomic_DNA"/>
</dbReference>
<organism evidence="2 3">
    <name type="scientific">Thalassiosira oceanica</name>
    <name type="common">Marine diatom</name>
    <dbReference type="NCBI Taxonomy" id="159749"/>
    <lineage>
        <taxon>Eukaryota</taxon>
        <taxon>Sar</taxon>
        <taxon>Stramenopiles</taxon>
        <taxon>Ochrophyta</taxon>
        <taxon>Bacillariophyta</taxon>
        <taxon>Coscinodiscophyceae</taxon>
        <taxon>Thalassiosirophycidae</taxon>
        <taxon>Thalassiosirales</taxon>
        <taxon>Thalassiosiraceae</taxon>
        <taxon>Thalassiosira</taxon>
    </lineage>
</organism>
<protein>
    <submittedName>
        <fullName evidence="2">Uncharacterized protein</fullName>
    </submittedName>
</protein>
<feature type="non-terminal residue" evidence="2">
    <location>
        <position position="1"/>
    </location>
</feature>
<reference evidence="2 3" key="1">
    <citation type="journal article" date="2012" name="Genome Biol.">
        <title>Genome and low-iron response of an oceanic diatom adapted to chronic iron limitation.</title>
        <authorList>
            <person name="Lommer M."/>
            <person name="Specht M."/>
            <person name="Roy A.S."/>
            <person name="Kraemer L."/>
            <person name="Andreson R."/>
            <person name="Gutowska M.A."/>
            <person name="Wolf J."/>
            <person name="Bergner S.V."/>
            <person name="Schilhabel M.B."/>
            <person name="Klostermeier U.C."/>
            <person name="Beiko R.G."/>
            <person name="Rosenstiel P."/>
            <person name="Hippler M."/>
            <person name="Laroche J."/>
        </authorList>
    </citation>
    <scope>NUCLEOTIDE SEQUENCE [LARGE SCALE GENOMIC DNA]</scope>
    <source>
        <strain evidence="2 3">CCMP1005</strain>
    </source>
</reference>
<evidence type="ECO:0000313" key="3">
    <source>
        <dbReference type="Proteomes" id="UP000266841"/>
    </source>
</evidence>
<sequence length="127" mass="12717">SSSADRGNSATLTLGSIPSSSSFVHLWLGGSKGYSGSARRVTPVPVAAAEAPDVTPITLVGNLSLAPRNLVRRGVPPTALSHTRSSTAGAPAPAMDDWSLASRSWEADAVGRSSPGAGSCSSDAVDT</sequence>
<dbReference type="Proteomes" id="UP000266841">
    <property type="component" value="Unassembled WGS sequence"/>
</dbReference>
<gene>
    <name evidence="2" type="ORF">THAOC_02511</name>
</gene>
<evidence type="ECO:0000313" key="2">
    <source>
        <dbReference type="EMBL" id="EJK75756.1"/>
    </source>
</evidence>
<dbReference type="AlphaFoldDB" id="K0TM03"/>
<feature type="region of interest" description="Disordered" evidence="1">
    <location>
        <begin position="75"/>
        <end position="127"/>
    </location>
</feature>
<name>K0TM03_THAOC</name>
<keyword evidence="3" id="KW-1185">Reference proteome</keyword>